<dbReference type="EMBL" id="JBHTBH010000005">
    <property type="protein sequence ID" value="MFC7328496.1"/>
    <property type="molecule type" value="Genomic_DNA"/>
</dbReference>
<gene>
    <name evidence="2" type="ORF">ACFQRF_12160</name>
</gene>
<organism evidence="2 3">
    <name type="scientific">Marinactinospora rubrisoli</name>
    <dbReference type="NCBI Taxonomy" id="2715399"/>
    <lineage>
        <taxon>Bacteria</taxon>
        <taxon>Bacillati</taxon>
        <taxon>Actinomycetota</taxon>
        <taxon>Actinomycetes</taxon>
        <taxon>Streptosporangiales</taxon>
        <taxon>Nocardiopsidaceae</taxon>
        <taxon>Marinactinospora</taxon>
    </lineage>
</organism>
<keyword evidence="3" id="KW-1185">Reference proteome</keyword>
<feature type="chain" id="PRO_5045299674" description="SH3 domain-containing protein" evidence="1">
    <location>
        <begin position="20"/>
        <end position="116"/>
    </location>
</feature>
<evidence type="ECO:0000313" key="3">
    <source>
        <dbReference type="Proteomes" id="UP001596540"/>
    </source>
</evidence>
<feature type="signal peptide" evidence="1">
    <location>
        <begin position="1"/>
        <end position="19"/>
    </location>
</feature>
<name>A0ABW2KGV3_9ACTN</name>
<reference evidence="3" key="1">
    <citation type="journal article" date="2019" name="Int. J. Syst. Evol. Microbiol.">
        <title>The Global Catalogue of Microorganisms (GCM) 10K type strain sequencing project: providing services to taxonomists for standard genome sequencing and annotation.</title>
        <authorList>
            <consortium name="The Broad Institute Genomics Platform"/>
            <consortium name="The Broad Institute Genome Sequencing Center for Infectious Disease"/>
            <person name="Wu L."/>
            <person name="Ma J."/>
        </authorList>
    </citation>
    <scope>NUCLEOTIDE SEQUENCE [LARGE SCALE GENOMIC DNA]</scope>
    <source>
        <strain evidence="3">CGMCC 4.7382</strain>
    </source>
</reference>
<proteinExistence type="predicted"/>
<accession>A0ABW2KGV3</accession>
<dbReference type="Proteomes" id="UP001596540">
    <property type="component" value="Unassembled WGS sequence"/>
</dbReference>
<dbReference type="RefSeq" id="WP_379871153.1">
    <property type="nucleotide sequence ID" value="NZ_JBHTBH010000005.1"/>
</dbReference>
<evidence type="ECO:0000313" key="2">
    <source>
        <dbReference type="EMBL" id="MFC7328496.1"/>
    </source>
</evidence>
<comment type="caution">
    <text evidence="2">The sequence shown here is derived from an EMBL/GenBank/DDBJ whole genome shotgun (WGS) entry which is preliminary data.</text>
</comment>
<sequence>MSMTSRVTAVAAAATLAFAAVGISAPSAGAATTAGIGGAPSAAATICPYETTRSTPRYTMHEDSTAVGSWSSGARVNIYQGSLRNGRLRTTATYQDGLSYWVTASHVRSTGASCWS</sequence>
<keyword evidence="1" id="KW-0732">Signal</keyword>
<evidence type="ECO:0000256" key="1">
    <source>
        <dbReference type="SAM" id="SignalP"/>
    </source>
</evidence>
<protein>
    <recommendedName>
        <fullName evidence="4">SH3 domain-containing protein</fullName>
    </recommendedName>
</protein>
<evidence type="ECO:0008006" key="4">
    <source>
        <dbReference type="Google" id="ProtNLM"/>
    </source>
</evidence>